<name>A0A1N6XBP2_9GAMM</name>
<protein>
    <recommendedName>
        <fullName evidence="1">DUF7281 domain-containing protein</fullName>
    </recommendedName>
</protein>
<dbReference type="Proteomes" id="UP000186895">
    <property type="component" value="Unassembled WGS sequence"/>
</dbReference>
<dbReference type="STRING" id="49186.SAMN05421647_11366"/>
<dbReference type="InterPro" id="IPR055705">
    <property type="entry name" value="DUF7281"/>
</dbReference>
<gene>
    <name evidence="2" type="ORF">SAMN05421647_11366</name>
</gene>
<sequence length="282" mass="31068">MRREFEVVQRALQRAESKVKLNVTWRRIHEETGIGDLVGASLVLSHGDRAQLRDWLNRKTGVDPLSKEKLGATRMDLAQQGRDEKLAMEPVFGGMIKVARADGTALKLTAGPAIVPPGSLLNVESEALIVAQEPVVIVENGAAMRNWQEINLPDHIKSAILIYRGHGGDAQHVLNLLKGGGAACRVGFFDFDPAGLQMGLTLPIDGLLIPADWPALTADANWVRDYNKPESFWHQGVALQYLKQHAPASLTTLIQHIELNQLAITQEHIIKHRIPLQLISLI</sequence>
<reference evidence="2 3" key="1">
    <citation type="submission" date="2017-01" db="EMBL/GenBank/DDBJ databases">
        <authorList>
            <person name="Mah S.A."/>
            <person name="Swanson W.J."/>
            <person name="Moy G.W."/>
            <person name="Vacquier V.D."/>
        </authorList>
    </citation>
    <scope>NUCLEOTIDE SEQUENCE [LARGE SCALE GENOMIC DNA]</scope>
    <source>
        <strain evidence="2 3">DSM 7027</strain>
    </source>
</reference>
<feature type="domain" description="DUF7281" evidence="1">
    <location>
        <begin position="94"/>
        <end position="278"/>
    </location>
</feature>
<dbReference type="RefSeq" id="WP_076466124.1">
    <property type="nucleotide sequence ID" value="NZ_FTMN01000013.1"/>
</dbReference>
<evidence type="ECO:0000259" key="1">
    <source>
        <dbReference type="Pfam" id="PF23947"/>
    </source>
</evidence>
<proteinExistence type="predicted"/>
<organism evidence="2 3">
    <name type="scientific">Marinobacterium stanieri</name>
    <dbReference type="NCBI Taxonomy" id="49186"/>
    <lineage>
        <taxon>Bacteria</taxon>
        <taxon>Pseudomonadati</taxon>
        <taxon>Pseudomonadota</taxon>
        <taxon>Gammaproteobacteria</taxon>
        <taxon>Oceanospirillales</taxon>
        <taxon>Oceanospirillaceae</taxon>
        <taxon>Marinobacterium</taxon>
    </lineage>
</organism>
<accession>A0A1N6XBP2</accession>
<evidence type="ECO:0000313" key="3">
    <source>
        <dbReference type="Proteomes" id="UP000186895"/>
    </source>
</evidence>
<keyword evidence="3" id="KW-1185">Reference proteome</keyword>
<dbReference type="Pfam" id="PF23947">
    <property type="entry name" value="DUF7281"/>
    <property type="match status" value="1"/>
</dbReference>
<dbReference type="EMBL" id="FTMN01000013">
    <property type="protein sequence ID" value="SIQ99669.1"/>
    <property type="molecule type" value="Genomic_DNA"/>
</dbReference>
<dbReference type="AlphaFoldDB" id="A0A1N6XBP2"/>
<evidence type="ECO:0000313" key="2">
    <source>
        <dbReference type="EMBL" id="SIQ99669.1"/>
    </source>
</evidence>